<reference evidence="1 2" key="1">
    <citation type="submission" date="2015-10" db="EMBL/GenBank/DDBJ databases">
        <title>Genome analyses suggest a sexual origin of heterokaryosis in a supposedly ancient asexual fungus.</title>
        <authorList>
            <person name="Ropars J."/>
            <person name="Sedzielewska K."/>
            <person name="Noel J."/>
            <person name="Charron P."/>
            <person name="Farinelli L."/>
            <person name="Marton T."/>
            <person name="Kruger M."/>
            <person name="Pelin A."/>
            <person name="Brachmann A."/>
            <person name="Corradi N."/>
        </authorList>
    </citation>
    <scope>NUCLEOTIDE SEQUENCE [LARGE SCALE GENOMIC DNA]</scope>
    <source>
        <strain evidence="1 2">A4</strain>
    </source>
</reference>
<dbReference type="VEuPathDB" id="FungiDB:FUN_018166"/>
<dbReference type="VEuPathDB" id="FungiDB:RhiirA1_308015"/>
<organism evidence="1 2">
    <name type="scientific">Rhizophagus irregularis</name>
    <dbReference type="NCBI Taxonomy" id="588596"/>
    <lineage>
        <taxon>Eukaryota</taxon>
        <taxon>Fungi</taxon>
        <taxon>Fungi incertae sedis</taxon>
        <taxon>Mucoromycota</taxon>
        <taxon>Glomeromycotina</taxon>
        <taxon>Glomeromycetes</taxon>
        <taxon>Glomerales</taxon>
        <taxon>Glomeraceae</taxon>
        <taxon>Rhizophagus</taxon>
    </lineage>
</organism>
<sequence length="196" mass="22666">MVGRRILGFIDMRLREAFSENKNEPFDGRSVILFSDFEVYKLDIILWQSGNDQQGFRDILLRLRDGKSTLNDWNILTSRFKENLNRAERDRFQDAVFIHTTWPKVYKVNIEMLRRLNRPIAKICAVHSGGRTAKRVKSDVAKRLEAEILLAKGCHVMLTLNIWTKAGLVNGSMRVVEDIQSTLIITNPRFQTSTSL</sequence>
<keyword evidence="2" id="KW-1185">Reference proteome</keyword>
<proteinExistence type="predicted"/>
<dbReference type="VEuPathDB" id="FungiDB:RhiirFUN_019562"/>
<dbReference type="EMBL" id="LLXI01000920">
    <property type="protein sequence ID" value="PKY50791.1"/>
    <property type="molecule type" value="Genomic_DNA"/>
</dbReference>
<dbReference type="AlphaFoldDB" id="A0A2I1GVX5"/>
<protein>
    <submittedName>
        <fullName evidence="1">Uncharacterized protein</fullName>
    </submittedName>
</protein>
<comment type="caution">
    <text evidence="1">The sequence shown here is derived from an EMBL/GenBank/DDBJ whole genome shotgun (WGS) entry which is preliminary data.</text>
</comment>
<dbReference type="Proteomes" id="UP000234323">
    <property type="component" value="Unassembled WGS sequence"/>
</dbReference>
<name>A0A2I1GVX5_9GLOM</name>
<accession>A0A2I1GVX5</accession>
<evidence type="ECO:0000313" key="1">
    <source>
        <dbReference type="EMBL" id="PKY50791.1"/>
    </source>
</evidence>
<evidence type="ECO:0000313" key="2">
    <source>
        <dbReference type="Proteomes" id="UP000234323"/>
    </source>
</evidence>
<gene>
    <name evidence="1" type="ORF">RhiirA4_467443</name>
</gene>